<evidence type="ECO:0000313" key="2">
    <source>
        <dbReference type="EMBL" id="CAE0507353.1"/>
    </source>
</evidence>
<name>A0A7S3RAG5_DUNTE</name>
<evidence type="ECO:0008006" key="3">
    <source>
        <dbReference type="Google" id="ProtNLM"/>
    </source>
</evidence>
<protein>
    <recommendedName>
        <fullName evidence="3">Mitochondrial glycoprotein</fullName>
    </recommendedName>
</protein>
<dbReference type="PANTHER" id="PTHR10826:SF1">
    <property type="entry name" value="COMPLEMENT COMPONENT 1 Q SUBCOMPONENT-BINDING PROTEIN, MITOCHONDRIAL"/>
    <property type="match status" value="1"/>
</dbReference>
<organism evidence="2">
    <name type="scientific">Dunaliella tertiolecta</name>
    <name type="common">Green alga</name>
    <dbReference type="NCBI Taxonomy" id="3047"/>
    <lineage>
        <taxon>Eukaryota</taxon>
        <taxon>Viridiplantae</taxon>
        <taxon>Chlorophyta</taxon>
        <taxon>core chlorophytes</taxon>
        <taxon>Chlorophyceae</taxon>
        <taxon>CS clade</taxon>
        <taxon>Chlamydomonadales</taxon>
        <taxon>Dunaliellaceae</taxon>
        <taxon>Dunaliella</taxon>
    </lineage>
</organism>
<proteinExistence type="predicted"/>
<feature type="region of interest" description="Disordered" evidence="1">
    <location>
        <begin position="90"/>
        <end position="111"/>
    </location>
</feature>
<dbReference type="GO" id="GO:0005759">
    <property type="term" value="C:mitochondrial matrix"/>
    <property type="evidence" value="ECO:0007669"/>
    <property type="project" value="InterPro"/>
</dbReference>
<dbReference type="AlphaFoldDB" id="A0A7S3RAG5"/>
<dbReference type="EMBL" id="HBIP01037079">
    <property type="protein sequence ID" value="CAE0507353.1"/>
    <property type="molecule type" value="Transcribed_RNA"/>
</dbReference>
<accession>A0A7S3RAG5</accession>
<gene>
    <name evidence="2" type="ORF">DTER00134_LOCUS22430</name>
</gene>
<dbReference type="Pfam" id="PF02330">
    <property type="entry name" value="MAM33"/>
    <property type="match status" value="1"/>
</dbReference>
<dbReference type="InterPro" id="IPR003428">
    <property type="entry name" value="MAM33"/>
</dbReference>
<reference evidence="2" key="1">
    <citation type="submission" date="2021-01" db="EMBL/GenBank/DDBJ databases">
        <authorList>
            <person name="Corre E."/>
            <person name="Pelletier E."/>
            <person name="Niang G."/>
            <person name="Scheremetjew M."/>
            <person name="Finn R."/>
            <person name="Kale V."/>
            <person name="Holt S."/>
            <person name="Cochrane G."/>
            <person name="Meng A."/>
            <person name="Brown T."/>
            <person name="Cohen L."/>
        </authorList>
    </citation>
    <scope>NUCLEOTIDE SEQUENCE</scope>
    <source>
        <strain evidence="2">CCMP1320</strain>
    </source>
</reference>
<dbReference type="SUPFAM" id="SSF54529">
    <property type="entry name" value="Mitochondrial glycoprotein MAM33-like"/>
    <property type="match status" value="1"/>
</dbReference>
<dbReference type="PANTHER" id="PTHR10826">
    <property type="entry name" value="COMPLEMENT COMPONENT 1"/>
    <property type="match status" value="1"/>
</dbReference>
<dbReference type="InterPro" id="IPR036561">
    <property type="entry name" value="MAM33_sf"/>
</dbReference>
<sequence length="263" mass="28481">MSRLTLARRALLAAQGAHCCNAPAQTGLPALSAALRNTWSCTPSNSTQLNAGNWSDPAASSNVGSARQLWSSPPSLMSAGLKATLQEELSYEQENRRTPEAVAQGPPAPFTITEAPGDTLITLNRAYGSEHVSVSLHVNNQPSAEFGDEPEAAEEALSTVVFNTQISKGGSSNALMFECETDGTFVAINHISYEPAGGHESPSKYTGPVFDELDEGLQREFQMYLEERGITPALGEYLRHLVHDKEEREYIAWLDNVQKFVGK</sequence>
<evidence type="ECO:0000256" key="1">
    <source>
        <dbReference type="SAM" id="MobiDB-lite"/>
    </source>
</evidence>
<dbReference type="Gene3D" id="3.10.280.10">
    <property type="entry name" value="Mitochondrial glycoprotein"/>
    <property type="match status" value="1"/>
</dbReference>